<feature type="binding site" evidence="5">
    <location>
        <position position="313"/>
    </location>
    <ligand>
        <name>FAD</name>
        <dbReference type="ChEBI" id="CHEBI:57692"/>
    </ligand>
</feature>
<feature type="binding site" evidence="5">
    <location>
        <begin position="155"/>
        <end position="158"/>
    </location>
    <ligand>
        <name>FAD</name>
        <dbReference type="ChEBI" id="CHEBI:57692"/>
    </ligand>
</feature>
<sequence length="698" mass="77280">MANNQTGQNHKRTYLYVLRLLGYAASSYIVIRGLASLGLPPFASLFAATRRKLSIEEEYERLFKGDFDYIVLGAGSAGCALASRLSEDPNCKVLLLEAGPDSKDMLAVKVPGLFTSLLGNYTTDWKLATVPQKDTFSRVHSLARGKLMGGCSAVNATVWVRGSPEDFEELERDYGNKGWGWDIMKRIYERVESVQIPKDHVGGGRGYDGATKISHSTNNRPAALHFKMVECANEAGIGSSPDGTSDTKRQVRLDHKTFGVDYNSENQFGSGILQSNVHNGERQSTAHSYIYPYTNPKLANYRPNLTVFSGVHVLKVLLEPNPKTGKLRADGVVVKISKDTTGTERKIRARKDIIASLGSIGSPQLLMLSGIGPKEHLKSVGLQCLKDLPGVGENLQDHLFSWLHVENLDKTVYTPRRTSFLLWSLLEWSLFRTGMFAGNVILESGSFFNTKKYVERQKKVKRTRPPPPNIQFHMGGSFQGDPNFVGMYSSAVVEPFAGSPSGFDAERAMSESMYLSRDQMSKVPDSSTIWVTFIKPQSRGTVRLRSANPFDKPIIDPKYVNHPDDIEDFADGFEDARRVVDKLQQKYPLTFGREVHDAWIVNELLRVHPEWSREKAAASREYIKAYIRLSCQNISHPTGTCAMKAEAAGGVIDSKCLVYGTENLRVVDASVFVNIPAGNTNAPTIAVAERAADIIRGI</sequence>
<evidence type="ECO:0000256" key="2">
    <source>
        <dbReference type="ARBA" id="ARBA00010790"/>
    </source>
</evidence>
<dbReference type="PROSITE" id="PS00624">
    <property type="entry name" value="GMC_OXRED_2"/>
    <property type="match status" value="1"/>
</dbReference>
<comment type="similarity">
    <text evidence="2">Belongs to the GMC oxidoreductase family.</text>
</comment>
<comment type="caution">
    <text evidence="8">The sequence shown here is derived from an EMBL/GenBank/DDBJ whole genome shotgun (WGS) entry which is preliminary data.</text>
</comment>
<dbReference type="AlphaFoldDB" id="A0A507BZI3"/>
<comment type="cofactor">
    <cofactor evidence="1 5">
        <name>FAD</name>
        <dbReference type="ChEBI" id="CHEBI:57692"/>
    </cofactor>
</comment>
<dbReference type="RefSeq" id="XP_031023979.1">
    <property type="nucleotide sequence ID" value="XM_031170076.1"/>
</dbReference>
<keyword evidence="9" id="KW-1185">Reference proteome</keyword>
<dbReference type="PANTHER" id="PTHR11552:SF147">
    <property type="entry name" value="CHOLINE DEHYDROGENASE, MITOCHONDRIAL"/>
    <property type="match status" value="1"/>
</dbReference>
<gene>
    <name evidence="8" type="ORF">SmJEL517_g04148</name>
</gene>
<dbReference type="Pfam" id="PF05199">
    <property type="entry name" value="GMC_oxred_C"/>
    <property type="match status" value="1"/>
</dbReference>
<dbReference type="GO" id="GO:0016614">
    <property type="term" value="F:oxidoreductase activity, acting on CH-OH group of donors"/>
    <property type="evidence" value="ECO:0007669"/>
    <property type="project" value="InterPro"/>
</dbReference>
<feature type="transmembrane region" description="Helical" evidence="6">
    <location>
        <begin position="20"/>
        <end position="46"/>
    </location>
</feature>
<organism evidence="8 9">
    <name type="scientific">Synchytrium microbalum</name>
    <dbReference type="NCBI Taxonomy" id="1806994"/>
    <lineage>
        <taxon>Eukaryota</taxon>
        <taxon>Fungi</taxon>
        <taxon>Fungi incertae sedis</taxon>
        <taxon>Chytridiomycota</taxon>
        <taxon>Chytridiomycota incertae sedis</taxon>
        <taxon>Chytridiomycetes</taxon>
        <taxon>Synchytriales</taxon>
        <taxon>Synchytriaceae</taxon>
        <taxon>Synchytrium</taxon>
    </lineage>
</organism>
<dbReference type="PANTHER" id="PTHR11552">
    <property type="entry name" value="GLUCOSE-METHANOL-CHOLINE GMC OXIDOREDUCTASE"/>
    <property type="match status" value="1"/>
</dbReference>
<evidence type="ECO:0000256" key="6">
    <source>
        <dbReference type="SAM" id="Phobius"/>
    </source>
</evidence>
<dbReference type="InterPro" id="IPR007867">
    <property type="entry name" value="GMC_OxRtase_C"/>
</dbReference>
<evidence type="ECO:0000313" key="9">
    <source>
        <dbReference type="Proteomes" id="UP000319731"/>
    </source>
</evidence>
<evidence type="ECO:0000256" key="4">
    <source>
        <dbReference type="ARBA" id="ARBA00022827"/>
    </source>
</evidence>
<keyword evidence="3" id="KW-0285">Flavoprotein</keyword>
<proteinExistence type="inferred from homology"/>
<keyword evidence="6" id="KW-0472">Membrane</keyword>
<dbReference type="PIRSF" id="PIRSF000137">
    <property type="entry name" value="Alcohol_oxidase"/>
    <property type="match status" value="1"/>
</dbReference>
<dbReference type="Gene3D" id="3.50.50.60">
    <property type="entry name" value="FAD/NAD(P)-binding domain"/>
    <property type="match status" value="1"/>
</dbReference>
<protein>
    <recommendedName>
        <fullName evidence="7">Glucose-methanol-choline oxidoreductase N-terminal domain-containing protein</fullName>
    </recommendedName>
</protein>
<keyword evidence="4 5" id="KW-0274">FAD</keyword>
<dbReference type="GO" id="GO:0050660">
    <property type="term" value="F:flavin adenine dinucleotide binding"/>
    <property type="evidence" value="ECO:0007669"/>
    <property type="project" value="InterPro"/>
</dbReference>
<dbReference type="InterPro" id="IPR012132">
    <property type="entry name" value="GMC_OxRdtase"/>
</dbReference>
<dbReference type="SUPFAM" id="SSF51905">
    <property type="entry name" value="FAD/NAD(P)-binding domain"/>
    <property type="match status" value="1"/>
</dbReference>
<keyword evidence="6" id="KW-0812">Transmembrane</keyword>
<dbReference type="SUPFAM" id="SSF54373">
    <property type="entry name" value="FAD-linked reductases, C-terminal domain"/>
    <property type="match status" value="1"/>
</dbReference>
<dbReference type="STRING" id="1806994.A0A507BZI3"/>
<dbReference type="EMBL" id="QEAO01000026">
    <property type="protein sequence ID" value="TPX32842.1"/>
    <property type="molecule type" value="Genomic_DNA"/>
</dbReference>
<accession>A0A507BZI3</accession>
<dbReference type="OrthoDB" id="269227at2759"/>
<dbReference type="GeneID" id="42005373"/>
<dbReference type="InterPro" id="IPR000172">
    <property type="entry name" value="GMC_OxRdtase_N"/>
</dbReference>
<dbReference type="Pfam" id="PF00732">
    <property type="entry name" value="GMC_oxred_N"/>
    <property type="match status" value="1"/>
</dbReference>
<evidence type="ECO:0000313" key="8">
    <source>
        <dbReference type="EMBL" id="TPX32842.1"/>
    </source>
</evidence>
<evidence type="ECO:0000256" key="1">
    <source>
        <dbReference type="ARBA" id="ARBA00001974"/>
    </source>
</evidence>
<reference evidence="8 9" key="1">
    <citation type="journal article" date="2019" name="Sci. Rep.">
        <title>Comparative genomics of chytrid fungi reveal insights into the obligate biotrophic and pathogenic lifestyle of Synchytrium endobioticum.</title>
        <authorList>
            <person name="van de Vossenberg B.T.L.H."/>
            <person name="Warris S."/>
            <person name="Nguyen H.D.T."/>
            <person name="van Gent-Pelzer M.P.E."/>
            <person name="Joly D.L."/>
            <person name="van de Geest H.C."/>
            <person name="Bonants P.J.M."/>
            <person name="Smith D.S."/>
            <person name="Levesque C.A."/>
            <person name="van der Lee T.A.J."/>
        </authorList>
    </citation>
    <scope>NUCLEOTIDE SEQUENCE [LARGE SCALE GENOMIC DNA]</scope>
    <source>
        <strain evidence="8 9">JEL517</strain>
    </source>
</reference>
<dbReference type="InterPro" id="IPR036188">
    <property type="entry name" value="FAD/NAD-bd_sf"/>
</dbReference>
<feature type="domain" description="Glucose-methanol-choline oxidoreductase N-terminal" evidence="7">
    <location>
        <begin position="358"/>
        <end position="372"/>
    </location>
</feature>
<evidence type="ECO:0000256" key="5">
    <source>
        <dbReference type="PIRSR" id="PIRSR000137-2"/>
    </source>
</evidence>
<evidence type="ECO:0000256" key="3">
    <source>
        <dbReference type="ARBA" id="ARBA00022630"/>
    </source>
</evidence>
<keyword evidence="6" id="KW-1133">Transmembrane helix</keyword>
<name>A0A507BZI3_9FUNG</name>
<evidence type="ECO:0000259" key="7">
    <source>
        <dbReference type="PROSITE" id="PS00624"/>
    </source>
</evidence>
<dbReference type="Gene3D" id="3.30.560.10">
    <property type="entry name" value="Glucose Oxidase, domain 3"/>
    <property type="match status" value="1"/>
</dbReference>
<dbReference type="Proteomes" id="UP000319731">
    <property type="component" value="Unassembled WGS sequence"/>
</dbReference>